<sequence>MDIGVSASEEAKSCGAAKKVLPFVSAHLPGGEPAPSITPSAAPQPSGPLATVDPCTALKPEQAQQLKMEPTGKSSKSTATPNAVYCLWKDTDGSRGQKAFEVWFGLTTPYNKWPAFTPPGQPQDVNGRKWLLLPNEGGMRVSCGAVLAVTDTTSVYVTSGFLDDDSKSCDAVKAGLPLVTGNLPAF</sequence>
<reference evidence="3" key="1">
    <citation type="journal article" date="2019" name="Int. J. Syst. Evol. Microbiol.">
        <title>The Global Catalogue of Microorganisms (GCM) 10K type strain sequencing project: providing services to taxonomists for standard genome sequencing and annotation.</title>
        <authorList>
            <consortium name="The Broad Institute Genomics Platform"/>
            <consortium name="The Broad Institute Genome Sequencing Center for Infectious Disease"/>
            <person name="Wu L."/>
            <person name="Ma J."/>
        </authorList>
    </citation>
    <scope>NUCLEOTIDE SEQUENCE [LARGE SCALE GENOMIC DNA]</scope>
    <source>
        <strain evidence="3">CGMCC 4.7643</strain>
    </source>
</reference>
<protein>
    <submittedName>
        <fullName evidence="2">DUF3558 family protein</fullName>
    </submittedName>
</protein>
<feature type="region of interest" description="Disordered" evidence="1">
    <location>
        <begin position="27"/>
        <end position="54"/>
    </location>
</feature>
<accession>A0ABW5GHG9</accession>
<dbReference type="InterPro" id="IPR024520">
    <property type="entry name" value="DUF3558"/>
</dbReference>
<name>A0ABW5GHG9_9PSEU</name>
<evidence type="ECO:0000313" key="3">
    <source>
        <dbReference type="Proteomes" id="UP001597419"/>
    </source>
</evidence>
<organism evidence="2 3">
    <name type="scientific">Amycolatopsis samaneae</name>
    <dbReference type="NCBI Taxonomy" id="664691"/>
    <lineage>
        <taxon>Bacteria</taxon>
        <taxon>Bacillati</taxon>
        <taxon>Actinomycetota</taxon>
        <taxon>Actinomycetes</taxon>
        <taxon>Pseudonocardiales</taxon>
        <taxon>Pseudonocardiaceae</taxon>
        <taxon>Amycolatopsis</taxon>
    </lineage>
</organism>
<evidence type="ECO:0000313" key="2">
    <source>
        <dbReference type="EMBL" id="MFD2460110.1"/>
    </source>
</evidence>
<proteinExistence type="predicted"/>
<keyword evidence="3" id="KW-1185">Reference proteome</keyword>
<dbReference type="RefSeq" id="WP_345398542.1">
    <property type="nucleotide sequence ID" value="NZ_BAABHG010000009.1"/>
</dbReference>
<dbReference type="EMBL" id="JBHUKU010000008">
    <property type="protein sequence ID" value="MFD2460110.1"/>
    <property type="molecule type" value="Genomic_DNA"/>
</dbReference>
<dbReference type="Pfam" id="PF12079">
    <property type="entry name" value="DUF3558"/>
    <property type="match status" value="1"/>
</dbReference>
<evidence type="ECO:0000256" key="1">
    <source>
        <dbReference type="SAM" id="MobiDB-lite"/>
    </source>
</evidence>
<comment type="caution">
    <text evidence="2">The sequence shown here is derived from an EMBL/GenBank/DDBJ whole genome shotgun (WGS) entry which is preliminary data.</text>
</comment>
<gene>
    <name evidence="2" type="ORF">ACFSYJ_15970</name>
</gene>
<dbReference type="Proteomes" id="UP001597419">
    <property type="component" value="Unassembled WGS sequence"/>
</dbReference>